<organism evidence="1 2">
    <name type="scientific">Cystobacter ferrugineus</name>
    <dbReference type="NCBI Taxonomy" id="83449"/>
    <lineage>
        <taxon>Bacteria</taxon>
        <taxon>Pseudomonadati</taxon>
        <taxon>Myxococcota</taxon>
        <taxon>Myxococcia</taxon>
        <taxon>Myxococcales</taxon>
        <taxon>Cystobacterineae</taxon>
        <taxon>Archangiaceae</taxon>
        <taxon>Cystobacter</taxon>
    </lineage>
</organism>
<dbReference type="AlphaFoldDB" id="A0A1L9AYT9"/>
<dbReference type="OrthoDB" id="5524383at2"/>
<evidence type="ECO:0000313" key="1">
    <source>
        <dbReference type="EMBL" id="OJH35181.1"/>
    </source>
</evidence>
<dbReference type="EMBL" id="MPIN01000015">
    <property type="protein sequence ID" value="OJH35181.1"/>
    <property type="molecule type" value="Genomic_DNA"/>
</dbReference>
<name>A0A1L9AYT9_9BACT</name>
<dbReference type="Proteomes" id="UP000182229">
    <property type="component" value="Unassembled WGS sequence"/>
</dbReference>
<evidence type="ECO:0000313" key="2">
    <source>
        <dbReference type="Proteomes" id="UP000182229"/>
    </source>
</evidence>
<proteinExistence type="predicted"/>
<dbReference type="STRING" id="83449.BON30_39685"/>
<reference evidence="1 2" key="2">
    <citation type="submission" date="2016-12" db="EMBL/GenBank/DDBJ databases">
        <title>Draft Genome Sequence of Cystobacter ferrugineus Strain Cbfe23.</title>
        <authorList>
            <person name="Akbar S."/>
            <person name="Dowd S.E."/>
            <person name="Stevens D.C."/>
        </authorList>
    </citation>
    <scope>NUCLEOTIDE SEQUENCE [LARGE SCALE GENOMIC DNA]</scope>
    <source>
        <strain evidence="1 2">Cbfe23</strain>
    </source>
</reference>
<gene>
    <name evidence="1" type="ORF">BON30_39685</name>
</gene>
<reference evidence="2" key="1">
    <citation type="submission" date="2016-11" db="EMBL/GenBank/DDBJ databases">
        <authorList>
            <person name="Shukria A."/>
            <person name="Stevens D.C."/>
        </authorList>
    </citation>
    <scope>NUCLEOTIDE SEQUENCE [LARGE SCALE GENOMIC DNA]</scope>
    <source>
        <strain evidence="2">Cbfe23</strain>
    </source>
</reference>
<accession>A0A1L9AYT9</accession>
<protein>
    <submittedName>
        <fullName evidence="1">Uncharacterized protein</fullName>
    </submittedName>
</protein>
<keyword evidence="2" id="KW-1185">Reference proteome</keyword>
<dbReference type="RefSeq" id="WP_071903760.1">
    <property type="nucleotide sequence ID" value="NZ_MPIN01000015.1"/>
</dbReference>
<comment type="caution">
    <text evidence="1">The sequence shown here is derived from an EMBL/GenBank/DDBJ whole genome shotgun (WGS) entry which is preliminary data.</text>
</comment>
<sequence>MMVLWLASGCVVDFPPDEAQARLALLEEDERRMDAAFDAVEVRLLGNQARLHLWQELEQRHGQVSAIQCQVSEAHLKGMANLLRRQEEKARAQRMASAGTVLSSAFQGAMSR</sequence>